<dbReference type="EMBL" id="KZ824784">
    <property type="protein sequence ID" value="RAH83291.1"/>
    <property type="molecule type" value="Genomic_DNA"/>
</dbReference>
<dbReference type="GeneID" id="37181170"/>
<dbReference type="AlphaFoldDB" id="A0A8T8X5H1"/>
<sequence>MMEPGIILLSDSVSVSPPPLVRFPPYKISVLGIVARPRIWDSVHGFDQSSRRKAYVFVCSNLNWNPF</sequence>
<proteinExistence type="predicted"/>
<evidence type="ECO:0000313" key="2">
    <source>
        <dbReference type="Proteomes" id="UP000249497"/>
    </source>
</evidence>
<keyword evidence="2" id="KW-1185">Reference proteome</keyword>
<name>A0A8T8X5H1_ASPJA</name>
<protein>
    <submittedName>
        <fullName evidence="1">Uncharacterized protein</fullName>
    </submittedName>
</protein>
<dbReference type="Proteomes" id="UP000249497">
    <property type="component" value="Unassembled WGS sequence"/>
</dbReference>
<gene>
    <name evidence="1" type="ORF">BO86DRAFT_55809</name>
</gene>
<dbReference type="RefSeq" id="XP_025529185.1">
    <property type="nucleotide sequence ID" value="XM_025677477.1"/>
</dbReference>
<organism evidence="1 2">
    <name type="scientific">Aspergillus japonicus CBS 114.51</name>
    <dbReference type="NCBI Taxonomy" id="1448312"/>
    <lineage>
        <taxon>Eukaryota</taxon>
        <taxon>Fungi</taxon>
        <taxon>Dikarya</taxon>
        <taxon>Ascomycota</taxon>
        <taxon>Pezizomycotina</taxon>
        <taxon>Eurotiomycetes</taxon>
        <taxon>Eurotiomycetidae</taxon>
        <taxon>Eurotiales</taxon>
        <taxon>Aspergillaceae</taxon>
        <taxon>Aspergillus</taxon>
        <taxon>Aspergillus subgen. Circumdati</taxon>
    </lineage>
</organism>
<reference evidence="1 2" key="1">
    <citation type="submission" date="2018-02" db="EMBL/GenBank/DDBJ databases">
        <title>The genomes of Aspergillus section Nigri reveals drivers in fungal speciation.</title>
        <authorList>
            <consortium name="DOE Joint Genome Institute"/>
            <person name="Vesth T.C."/>
            <person name="Nybo J."/>
            <person name="Theobald S."/>
            <person name="Brandl J."/>
            <person name="Frisvad J.C."/>
            <person name="Nielsen K.F."/>
            <person name="Lyhne E.K."/>
            <person name="Kogle M.E."/>
            <person name="Kuo A."/>
            <person name="Riley R."/>
            <person name="Clum A."/>
            <person name="Nolan M."/>
            <person name="Lipzen A."/>
            <person name="Salamov A."/>
            <person name="Henrissat B."/>
            <person name="Wiebenga A."/>
            <person name="De vries R.P."/>
            <person name="Grigoriev I.V."/>
            <person name="Mortensen U.H."/>
            <person name="Andersen M.R."/>
            <person name="Baker S.E."/>
        </authorList>
    </citation>
    <scope>NUCLEOTIDE SEQUENCE [LARGE SCALE GENOMIC DNA]</scope>
    <source>
        <strain evidence="1 2">CBS 114.51</strain>
    </source>
</reference>
<accession>A0A8T8X5H1</accession>
<evidence type="ECO:0000313" key="1">
    <source>
        <dbReference type="EMBL" id="RAH83291.1"/>
    </source>
</evidence>